<organism evidence="2 3">
    <name type="scientific">Scleropages formosus</name>
    <name type="common">Asian bonytongue</name>
    <name type="synonym">Osteoglossum formosum</name>
    <dbReference type="NCBI Taxonomy" id="113540"/>
    <lineage>
        <taxon>Eukaryota</taxon>
        <taxon>Metazoa</taxon>
        <taxon>Chordata</taxon>
        <taxon>Craniata</taxon>
        <taxon>Vertebrata</taxon>
        <taxon>Euteleostomi</taxon>
        <taxon>Actinopterygii</taxon>
        <taxon>Neopterygii</taxon>
        <taxon>Teleostei</taxon>
        <taxon>Osteoglossocephala</taxon>
        <taxon>Osteoglossomorpha</taxon>
        <taxon>Osteoglossiformes</taxon>
        <taxon>Osteoglossidae</taxon>
        <taxon>Scleropages</taxon>
    </lineage>
</organism>
<reference evidence="2" key="2">
    <citation type="submission" date="2025-08" db="UniProtKB">
        <authorList>
            <consortium name="Ensembl"/>
        </authorList>
    </citation>
    <scope>IDENTIFICATION</scope>
</reference>
<dbReference type="InterPro" id="IPR016186">
    <property type="entry name" value="C-type_lectin-like/link_sf"/>
</dbReference>
<feature type="domain" description="C-type lectin" evidence="1">
    <location>
        <begin position="24"/>
        <end position="124"/>
    </location>
</feature>
<dbReference type="PROSITE" id="PS50041">
    <property type="entry name" value="C_TYPE_LECTIN_2"/>
    <property type="match status" value="1"/>
</dbReference>
<dbReference type="Proteomes" id="UP000694397">
    <property type="component" value="Chromosome 11"/>
</dbReference>
<dbReference type="AlphaFoldDB" id="A0A8C9S6H5"/>
<dbReference type="PANTHER" id="PTHR45784">
    <property type="entry name" value="C-TYPE LECTIN DOMAIN FAMILY 20 MEMBER A-RELATED"/>
    <property type="match status" value="1"/>
</dbReference>
<proteinExistence type="predicted"/>
<name>A0A8C9S6H5_SCLFO</name>
<dbReference type="GeneTree" id="ENSGT00940000163911"/>
<sequence>IQSKCGLEKSHMTSSYVHHFWRNVTNQRYIFINQYTTWSQAQAYCRIHYTDLVLVRNQDENEEIRELVQGRRVWIGLFRDSWKWSDQGNSSFRYWKQTQPDNFYTNEFCAVATLTRTSNGTWKNKFPL</sequence>
<evidence type="ECO:0000313" key="2">
    <source>
        <dbReference type="Ensembl" id="ENSSFOP00015025364.2"/>
    </source>
</evidence>
<reference evidence="2" key="3">
    <citation type="submission" date="2025-09" db="UniProtKB">
        <authorList>
            <consortium name="Ensembl"/>
        </authorList>
    </citation>
    <scope>IDENTIFICATION</scope>
</reference>
<dbReference type="InterPro" id="IPR016187">
    <property type="entry name" value="CTDL_fold"/>
</dbReference>
<reference evidence="2 3" key="1">
    <citation type="submission" date="2019-04" db="EMBL/GenBank/DDBJ databases">
        <authorList>
            <consortium name="Wellcome Sanger Institute Data Sharing"/>
        </authorList>
    </citation>
    <scope>NUCLEOTIDE SEQUENCE [LARGE SCALE GENOMIC DNA]</scope>
</reference>
<evidence type="ECO:0000313" key="3">
    <source>
        <dbReference type="Proteomes" id="UP000694397"/>
    </source>
</evidence>
<dbReference type="Gene3D" id="3.10.100.10">
    <property type="entry name" value="Mannose-Binding Protein A, subunit A"/>
    <property type="match status" value="1"/>
</dbReference>
<dbReference type="InterPro" id="IPR001304">
    <property type="entry name" value="C-type_lectin-like"/>
</dbReference>
<evidence type="ECO:0000259" key="1">
    <source>
        <dbReference type="PROSITE" id="PS50041"/>
    </source>
</evidence>
<dbReference type="SMART" id="SM00034">
    <property type="entry name" value="CLECT"/>
    <property type="match status" value="1"/>
</dbReference>
<accession>A0A8C9S6H5</accession>
<dbReference type="OrthoDB" id="6369810at2759"/>
<dbReference type="PANTHER" id="PTHR45784:SF3">
    <property type="entry name" value="C-TYPE LECTIN DOMAIN FAMILY 4 MEMBER K-LIKE-RELATED"/>
    <property type="match status" value="1"/>
</dbReference>
<protein>
    <recommendedName>
        <fullName evidence="1">C-type lectin domain-containing protein</fullName>
    </recommendedName>
</protein>
<dbReference type="SUPFAM" id="SSF56436">
    <property type="entry name" value="C-type lectin-like"/>
    <property type="match status" value="1"/>
</dbReference>
<dbReference type="Pfam" id="PF00059">
    <property type="entry name" value="Lectin_C"/>
    <property type="match status" value="1"/>
</dbReference>
<keyword evidence="3" id="KW-1185">Reference proteome</keyword>
<dbReference type="Ensembl" id="ENSSFOT00015025645.2">
    <property type="protein sequence ID" value="ENSSFOP00015025364.2"/>
    <property type="gene ID" value="ENSSFOG00015016312.2"/>
</dbReference>